<keyword evidence="2" id="KW-1185">Reference proteome</keyword>
<dbReference type="Proteomes" id="UP000092460">
    <property type="component" value="Unassembled WGS sequence"/>
</dbReference>
<reference evidence="1" key="2">
    <citation type="submission" date="2020-05" db="UniProtKB">
        <authorList>
            <consortium name="EnsemblMetazoa"/>
        </authorList>
    </citation>
    <scope>IDENTIFICATION</scope>
    <source>
        <strain evidence="1">IAEA</strain>
    </source>
</reference>
<evidence type="ECO:0000313" key="1">
    <source>
        <dbReference type="EnsemblMetazoa" id="GPPI028618-PA"/>
    </source>
</evidence>
<dbReference type="VEuPathDB" id="VectorBase:GPPI028618"/>
<dbReference type="AlphaFoldDB" id="A0A1B0BFR9"/>
<organism evidence="1 2">
    <name type="scientific">Glossina palpalis gambiensis</name>
    <dbReference type="NCBI Taxonomy" id="67801"/>
    <lineage>
        <taxon>Eukaryota</taxon>
        <taxon>Metazoa</taxon>
        <taxon>Ecdysozoa</taxon>
        <taxon>Arthropoda</taxon>
        <taxon>Hexapoda</taxon>
        <taxon>Insecta</taxon>
        <taxon>Pterygota</taxon>
        <taxon>Neoptera</taxon>
        <taxon>Endopterygota</taxon>
        <taxon>Diptera</taxon>
        <taxon>Brachycera</taxon>
        <taxon>Muscomorpha</taxon>
        <taxon>Hippoboscoidea</taxon>
        <taxon>Glossinidae</taxon>
        <taxon>Glossina</taxon>
    </lineage>
</organism>
<sequence length="221" mass="23877">MQRNGENKSSVFRLAFYYHHFELFFTYYGIEGQQYISAALDAKAGFRGVHFDAIRFTPIFKAVPSSEAKLPEANISSTSGQSLGIFEIGTFIKVKASTPAKVESIVSGLPAKKWTTSSGFTLAVNRDCPVVLVKNVGPKCDACSYMRTPTGESLITETANETLFVEVKRIFAPCSKAVPPSEAKLPAIVIISTSGTSAGCEEPFTFVNVKASTPPIDDNLS</sequence>
<evidence type="ECO:0000313" key="2">
    <source>
        <dbReference type="Proteomes" id="UP000092460"/>
    </source>
</evidence>
<proteinExistence type="predicted"/>
<accession>A0A1B0BFR9</accession>
<dbReference type="EMBL" id="JXJN01013640">
    <property type="status" value="NOT_ANNOTATED_CDS"/>
    <property type="molecule type" value="Genomic_DNA"/>
</dbReference>
<reference evidence="2" key="1">
    <citation type="submission" date="2015-01" db="EMBL/GenBank/DDBJ databases">
        <authorList>
            <person name="Aksoy S."/>
            <person name="Warren W."/>
            <person name="Wilson R.K."/>
        </authorList>
    </citation>
    <scope>NUCLEOTIDE SEQUENCE [LARGE SCALE GENOMIC DNA]</scope>
    <source>
        <strain evidence="2">IAEA</strain>
    </source>
</reference>
<protein>
    <submittedName>
        <fullName evidence="1">Uncharacterized protein</fullName>
    </submittedName>
</protein>
<dbReference type="EnsemblMetazoa" id="GPPI028618-RA">
    <property type="protein sequence ID" value="GPPI028618-PA"/>
    <property type="gene ID" value="GPPI028618"/>
</dbReference>
<name>A0A1B0BFR9_9MUSC</name>